<feature type="repeat" description="ANK" evidence="3">
    <location>
        <begin position="100"/>
        <end position="132"/>
    </location>
</feature>
<dbReference type="InterPro" id="IPR002110">
    <property type="entry name" value="Ankyrin_rpt"/>
</dbReference>
<dbReference type="EMBL" id="JJMU01000053">
    <property type="protein sequence ID" value="KGE13265.1"/>
    <property type="molecule type" value="Genomic_DNA"/>
</dbReference>
<reference evidence="4 5" key="2">
    <citation type="journal article" date="2015" name="PLoS ONE">
        <title>Whole-Genome Optical Mapping and Finished Genome Sequence of Sphingobacterium deserti sp. nov., a New Species Isolated from the Western Desert of China.</title>
        <authorList>
            <person name="Teng C."/>
            <person name="Zhou Z."/>
            <person name="Molnar I."/>
            <person name="Li X."/>
            <person name="Tang R."/>
            <person name="Chen M."/>
            <person name="Wang L."/>
            <person name="Su S."/>
            <person name="Zhang W."/>
            <person name="Lin M."/>
        </authorList>
    </citation>
    <scope>NUCLEOTIDE SEQUENCE [LARGE SCALE GENOMIC DNA]</scope>
    <source>
        <strain evidence="5">ACCC05744</strain>
    </source>
</reference>
<feature type="repeat" description="ANK" evidence="3">
    <location>
        <begin position="135"/>
        <end position="167"/>
    </location>
</feature>
<keyword evidence="2 3" id="KW-0040">ANK repeat</keyword>
<dbReference type="PANTHER" id="PTHR24198">
    <property type="entry name" value="ANKYRIN REPEAT AND PROTEIN KINASE DOMAIN-CONTAINING PROTEIN"/>
    <property type="match status" value="1"/>
</dbReference>
<gene>
    <name evidence="4" type="ORF">DI53_2796</name>
</gene>
<dbReference type="Pfam" id="PF12796">
    <property type="entry name" value="Ank_2"/>
    <property type="match status" value="2"/>
</dbReference>
<reference evidence="5" key="1">
    <citation type="submission" date="2014-04" db="EMBL/GenBank/DDBJ databases">
        <title>Whole-Genome optical mapping and complete genome sequence of Sphingobacterium deserti sp. nov., a new spaces isolated from desert in the west of China.</title>
        <authorList>
            <person name="Teng C."/>
            <person name="Zhou Z."/>
            <person name="Li X."/>
            <person name="Chen M."/>
            <person name="Lin M."/>
            <person name="Wang L."/>
            <person name="Su S."/>
            <person name="Zhang C."/>
            <person name="Zhang W."/>
        </authorList>
    </citation>
    <scope>NUCLEOTIDE SEQUENCE [LARGE SCALE GENOMIC DNA]</scope>
    <source>
        <strain evidence="5">ACCC05744</strain>
    </source>
</reference>
<evidence type="ECO:0000256" key="3">
    <source>
        <dbReference type="PROSITE-ProRule" id="PRU00023"/>
    </source>
</evidence>
<evidence type="ECO:0000313" key="4">
    <source>
        <dbReference type="EMBL" id="KGE13265.1"/>
    </source>
</evidence>
<keyword evidence="1" id="KW-0677">Repeat</keyword>
<dbReference type="Gene3D" id="1.25.40.20">
    <property type="entry name" value="Ankyrin repeat-containing domain"/>
    <property type="match status" value="1"/>
</dbReference>
<evidence type="ECO:0000313" key="5">
    <source>
        <dbReference type="Proteomes" id="UP000031802"/>
    </source>
</evidence>
<name>A0A0B8T6Z1_9SPHI</name>
<dbReference type="Proteomes" id="UP000031802">
    <property type="component" value="Unassembled WGS sequence"/>
</dbReference>
<evidence type="ECO:0000256" key="2">
    <source>
        <dbReference type="ARBA" id="ARBA00023043"/>
    </source>
</evidence>
<evidence type="ECO:0000256" key="1">
    <source>
        <dbReference type="ARBA" id="ARBA00022737"/>
    </source>
</evidence>
<accession>A0A0B8T6Z1</accession>
<dbReference type="SMART" id="SM00248">
    <property type="entry name" value="ANK"/>
    <property type="match status" value="4"/>
</dbReference>
<dbReference type="PATRIC" id="fig|1229276.3.peg.2889"/>
<dbReference type="SUPFAM" id="SSF48403">
    <property type="entry name" value="Ankyrin repeat"/>
    <property type="match status" value="1"/>
</dbReference>
<dbReference type="AlphaFoldDB" id="A0A0B8T6Z1"/>
<dbReference type="PROSITE" id="PS50297">
    <property type="entry name" value="ANK_REP_REGION"/>
    <property type="match status" value="2"/>
</dbReference>
<keyword evidence="5" id="KW-1185">Reference proteome</keyword>
<sequence>MRQTYTGMSLHKLEEYIETGNHHDLEILLRSEPTLLREKTSHEISPLLLACYYHKEQVIRTLLNHLTTITIHEACAIGLAPQVEMMLKQKPDVIDEISSHGFTPLGIATHFGQETVVRILLAKHADPNICSQNGYHVYPLHTALTGQYDQISKMLVEAGAEVNVMQNARISPLHIAAQQGNIDMIIILLENGADITLKTDLGATASDLALEKGFKEIAEILRTI</sequence>
<dbReference type="PROSITE" id="PS50088">
    <property type="entry name" value="ANK_REPEAT"/>
    <property type="match status" value="3"/>
</dbReference>
<dbReference type="STRING" id="1229276.DI53_2796"/>
<dbReference type="PANTHER" id="PTHR24198:SF165">
    <property type="entry name" value="ANKYRIN REPEAT-CONTAINING PROTEIN-RELATED"/>
    <property type="match status" value="1"/>
</dbReference>
<organism evidence="4 5">
    <name type="scientific">Sphingobacterium deserti</name>
    <dbReference type="NCBI Taxonomy" id="1229276"/>
    <lineage>
        <taxon>Bacteria</taxon>
        <taxon>Pseudomonadati</taxon>
        <taxon>Bacteroidota</taxon>
        <taxon>Sphingobacteriia</taxon>
        <taxon>Sphingobacteriales</taxon>
        <taxon>Sphingobacteriaceae</taxon>
        <taxon>Sphingobacterium</taxon>
    </lineage>
</organism>
<protein>
    <submittedName>
        <fullName evidence="4">Ankyrin</fullName>
    </submittedName>
</protein>
<dbReference type="eggNOG" id="COG0666">
    <property type="taxonomic scope" value="Bacteria"/>
</dbReference>
<comment type="caution">
    <text evidence="4">The sequence shown here is derived from an EMBL/GenBank/DDBJ whole genome shotgun (WGS) entry which is preliminary data.</text>
</comment>
<proteinExistence type="predicted"/>
<dbReference type="InterPro" id="IPR036770">
    <property type="entry name" value="Ankyrin_rpt-contain_sf"/>
</dbReference>
<feature type="repeat" description="ANK" evidence="3">
    <location>
        <begin position="168"/>
        <end position="200"/>
    </location>
</feature>